<gene>
    <name evidence="2" type="ORF">A0U91_11340</name>
</gene>
<dbReference type="AlphaFoldDB" id="A0A1U9LFW9"/>
<dbReference type="Proteomes" id="UP000189055">
    <property type="component" value="Chromosome"/>
</dbReference>
<proteinExistence type="predicted"/>
<dbReference type="EMBL" id="CP014687">
    <property type="protein sequence ID" value="AQT05355.1"/>
    <property type="molecule type" value="Genomic_DNA"/>
</dbReference>
<name>A0A1U9LFW9_9PROT</name>
<evidence type="ECO:0000313" key="2">
    <source>
        <dbReference type="EMBL" id="AQT05355.1"/>
    </source>
</evidence>
<feature type="region of interest" description="Disordered" evidence="1">
    <location>
        <begin position="1"/>
        <end position="26"/>
    </location>
</feature>
<organism evidence="2 3">
    <name type="scientific">Acetobacter persici</name>
    <dbReference type="NCBI Taxonomy" id="1076596"/>
    <lineage>
        <taxon>Bacteria</taxon>
        <taxon>Pseudomonadati</taxon>
        <taxon>Pseudomonadota</taxon>
        <taxon>Alphaproteobacteria</taxon>
        <taxon>Acetobacterales</taxon>
        <taxon>Acetobacteraceae</taxon>
        <taxon>Acetobacter</taxon>
    </lineage>
</organism>
<accession>A0A1U9LFW9</accession>
<reference evidence="2 3" key="1">
    <citation type="submission" date="2016-03" db="EMBL/GenBank/DDBJ databases">
        <title>Acetic acid bacteria sequencing.</title>
        <authorList>
            <person name="Brandt J."/>
            <person name="Jakob F."/>
            <person name="Vogel R.F."/>
        </authorList>
    </citation>
    <scope>NUCLEOTIDE SEQUENCE [LARGE SCALE GENOMIC DNA]</scope>
    <source>
        <strain evidence="2 3">TMW2.1084</strain>
    </source>
</reference>
<evidence type="ECO:0000313" key="3">
    <source>
        <dbReference type="Proteomes" id="UP000189055"/>
    </source>
</evidence>
<dbReference type="KEGG" id="aper:A0U91_11340"/>
<evidence type="ECO:0000256" key="1">
    <source>
        <dbReference type="SAM" id="MobiDB-lite"/>
    </source>
</evidence>
<protein>
    <submittedName>
        <fullName evidence="2">Uncharacterized protein</fullName>
    </submittedName>
</protein>
<feature type="compositionally biased region" description="Basic and acidic residues" evidence="1">
    <location>
        <begin position="17"/>
        <end position="26"/>
    </location>
</feature>
<sequence length="68" mass="7198">MHGASAVLVAAAPPEDGSAREGTECAKARAIRQPAPDAPRHAGGVPVVWMTRLFSESRDLRDTEKSQS</sequence>